<dbReference type="Proteomes" id="UP000251960">
    <property type="component" value="Chromosome 5"/>
</dbReference>
<protein>
    <submittedName>
        <fullName evidence="1">Inorganic pyrophosphatase 2</fullName>
    </submittedName>
</protein>
<reference evidence="1" key="1">
    <citation type="journal article" date="2018" name="Nat. Genet.">
        <title>Extensive intraspecific gene order and gene structural variations between Mo17 and other maize genomes.</title>
        <authorList>
            <person name="Sun S."/>
            <person name="Zhou Y."/>
            <person name="Chen J."/>
            <person name="Shi J."/>
            <person name="Zhao H."/>
            <person name="Zhao H."/>
            <person name="Song W."/>
            <person name="Zhang M."/>
            <person name="Cui Y."/>
            <person name="Dong X."/>
            <person name="Liu H."/>
            <person name="Ma X."/>
            <person name="Jiao Y."/>
            <person name="Wang B."/>
            <person name="Wei X."/>
            <person name="Stein J.C."/>
            <person name="Glaubitz J.C."/>
            <person name="Lu F."/>
            <person name="Yu G."/>
            <person name="Liang C."/>
            <person name="Fengler K."/>
            <person name="Li B."/>
            <person name="Rafalski A."/>
            <person name="Schnable P.S."/>
            <person name="Ware D.H."/>
            <person name="Buckler E.S."/>
            <person name="Lai J."/>
        </authorList>
    </citation>
    <scope>NUCLEOTIDE SEQUENCE [LARGE SCALE GENOMIC DNA]</scope>
    <source>
        <tissue evidence="1">Seedling</tissue>
    </source>
</reference>
<evidence type="ECO:0000313" key="1">
    <source>
        <dbReference type="EMBL" id="PWZ21506.1"/>
    </source>
</evidence>
<dbReference type="InterPro" id="IPR036412">
    <property type="entry name" value="HAD-like_sf"/>
</dbReference>
<dbReference type="SUPFAM" id="SSF56784">
    <property type="entry name" value="HAD-like"/>
    <property type="match status" value="1"/>
</dbReference>
<dbReference type="InterPro" id="IPR023214">
    <property type="entry name" value="HAD_sf"/>
</dbReference>
<dbReference type="PANTHER" id="PTHR20889">
    <property type="entry name" value="PHOSPHATASE, ORPHAN 1, 2"/>
    <property type="match status" value="1"/>
</dbReference>
<dbReference type="EMBL" id="NCVQ01000006">
    <property type="protein sequence ID" value="PWZ21506.1"/>
    <property type="molecule type" value="Genomic_DNA"/>
</dbReference>
<comment type="caution">
    <text evidence="1">The sequence shown here is derived from an EMBL/GenBank/DDBJ whole genome shotgun (WGS) entry which is preliminary data.</text>
</comment>
<dbReference type="GO" id="GO:0016791">
    <property type="term" value="F:phosphatase activity"/>
    <property type="evidence" value="ECO:0007669"/>
    <property type="project" value="InterPro"/>
</dbReference>
<dbReference type="ExpressionAtlas" id="A0A3L6EKG4">
    <property type="expression patterns" value="baseline and differential"/>
</dbReference>
<dbReference type="Pfam" id="PF06888">
    <property type="entry name" value="Put_Phosphatase"/>
    <property type="match status" value="3"/>
</dbReference>
<dbReference type="AlphaFoldDB" id="A0A3L6EKG4"/>
<proteinExistence type="predicted"/>
<dbReference type="InterPro" id="IPR016965">
    <property type="entry name" value="Pase_PHOSPHO-typ"/>
</dbReference>
<organism evidence="1">
    <name type="scientific">Zea mays</name>
    <name type="common">Maize</name>
    <dbReference type="NCBI Taxonomy" id="4577"/>
    <lineage>
        <taxon>Eukaryota</taxon>
        <taxon>Viridiplantae</taxon>
        <taxon>Streptophyta</taxon>
        <taxon>Embryophyta</taxon>
        <taxon>Tracheophyta</taxon>
        <taxon>Spermatophyta</taxon>
        <taxon>Magnoliopsida</taxon>
        <taxon>Liliopsida</taxon>
        <taxon>Poales</taxon>
        <taxon>Poaceae</taxon>
        <taxon>PACMAD clade</taxon>
        <taxon>Panicoideae</taxon>
        <taxon>Andropogonodae</taxon>
        <taxon>Andropogoneae</taxon>
        <taxon>Tripsacinae</taxon>
        <taxon>Zea</taxon>
    </lineage>
</organism>
<gene>
    <name evidence="1" type="primary">At1g17710</name>
    <name evidence="1" type="ORF">Zm00014a_030432</name>
</gene>
<accession>A0A3L6EKG4</accession>
<dbReference type="Gene3D" id="3.40.50.1000">
    <property type="entry name" value="HAD superfamily/HAD-like"/>
    <property type="match status" value="1"/>
</dbReference>
<sequence>MRLQMPVQQRIRSQTQSKLSRKRHLAASNKIRMRMAAASNGAPLVVFDFDKTIVDCDSDNWVVDALGATRRFDELLRHLPWNHAIDAMMGELHSEGKTAEDIRGSLRRAPLSPHVVAAIKTAYALGYVRAARLRLRCPLAPSLPCEFSLDPPQILLFFRCELRILSDANAFFVDTILAHHGLADYFSGTDTNPAHVDAAGRLRIRPYHEFGAAAHGHGCALPTCPPNMCKVGVCCFLLTGCRLAGHGSLLTRIVSLDYFIQGKVMERILLQEEAAAAAAAAAASAKTRRRRAVVYLGDGRGDYCPSLKLRDGDYVMPRAGHPLCDLIAASPPAAAVRGWAGFEDLARVLLGIVDGEIACAAAEEGAGAGVVVVVPARQEALMPQAVGVPN</sequence>
<name>A0A3L6EKG4_MAIZE</name>
<dbReference type="PANTHER" id="PTHR20889:SF5">
    <property type="entry name" value="OS02G0226200 PROTEIN"/>
    <property type="match status" value="1"/>
</dbReference>